<dbReference type="PATRIC" id="fig|1346330.5.peg.1526"/>
<dbReference type="GO" id="GO:0004252">
    <property type="term" value="F:serine-type endopeptidase activity"/>
    <property type="evidence" value="ECO:0007669"/>
    <property type="project" value="TreeGrafter"/>
</dbReference>
<accession>U2J4K6</accession>
<keyword evidence="1" id="KW-0378">Hydrolase</keyword>
<protein>
    <recommendedName>
        <fullName evidence="3">Peptidase S9 prolyl oligopeptidase catalytic domain-containing protein</fullName>
    </recommendedName>
</protein>
<sequence length="372" mass="42637">MKYTKPKFIMPFNLKTCLFIVLSMLVLEKTKAQQTDQLLQEIKRLNDKIENLSYSFDQITKKIEDVNWYNKLEELAYVDKVRMTGPPKKIKNATAKGAGNPLVFWSYVFIPKDFDANKKYPLIVLVHGGVHGNFGVGNDHIVKEFIAQGYIVAAPEYRGSTGYGKSFQQSIDYGGLEIDDTKACRDYMVENYNFVDKNRIGVVGWSHGGFHALLNVFNFPESYTVAYAGVPVSDLIMRLGYMDNSYRKLFSADYHIGKEVVQDVKEYRRRSPAFQAHKLQTPLLIHANTNDDDVLIEEVDHLISALKANNKKFDYEIYDNVAGGHHFDRIDSYKAKEVRLKVYNYLQKYLTPSKPFAGLQDLMKASYQPIAK</sequence>
<evidence type="ECO:0000259" key="3">
    <source>
        <dbReference type="Pfam" id="PF00326"/>
    </source>
</evidence>
<gene>
    <name evidence="4" type="ORF">M472_14045</name>
</gene>
<evidence type="ECO:0000313" key="4">
    <source>
        <dbReference type="EMBL" id="ERJ59889.1"/>
    </source>
</evidence>
<dbReference type="eggNOG" id="COG1506">
    <property type="taxonomic scope" value="Bacteria"/>
</dbReference>
<dbReference type="Proteomes" id="UP000016584">
    <property type="component" value="Unassembled WGS sequence"/>
</dbReference>
<keyword evidence="2" id="KW-0175">Coiled coil</keyword>
<reference evidence="4 5" key="1">
    <citation type="journal article" date="2013" name="Genome Announc.">
        <title>The Draft Genome Sequence of Sphingomonas paucimobilis Strain HER1398 (Proteobacteria), Host to the Giant PAU Phage, Indicates That It Is a Member of the Genus Sphingobacterium (Bacteroidetes).</title>
        <authorList>
            <person name="White R.A.III."/>
            <person name="Suttle C.A."/>
        </authorList>
    </citation>
    <scope>NUCLEOTIDE SEQUENCE [LARGE SCALE GENOMIC DNA]</scope>
    <source>
        <strain evidence="4 5">HER1398</strain>
    </source>
</reference>
<dbReference type="EMBL" id="ATDL01000012">
    <property type="protein sequence ID" value="ERJ59889.1"/>
    <property type="molecule type" value="Genomic_DNA"/>
</dbReference>
<feature type="coiled-coil region" evidence="2">
    <location>
        <begin position="32"/>
        <end position="62"/>
    </location>
</feature>
<dbReference type="Gene3D" id="3.40.50.1820">
    <property type="entry name" value="alpha/beta hydrolase"/>
    <property type="match status" value="1"/>
</dbReference>
<dbReference type="STRING" id="1346330.M472_14045"/>
<dbReference type="PANTHER" id="PTHR42776:SF27">
    <property type="entry name" value="DIPEPTIDYL PEPTIDASE FAMILY MEMBER 6"/>
    <property type="match status" value="1"/>
</dbReference>
<name>U2J4K6_9SPHI</name>
<dbReference type="GO" id="GO:0006508">
    <property type="term" value="P:proteolysis"/>
    <property type="evidence" value="ECO:0007669"/>
    <property type="project" value="InterPro"/>
</dbReference>
<dbReference type="InterPro" id="IPR001375">
    <property type="entry name" value="Peptidase_S9_cat"/>
</dbReference>
<organism evidence="4 5">
    <name type="scientific">Sphingobacterium paucimobilis HER1398</name>
    <dbReference type="NCBI Taxonomy" id="1346330"/>
    <lineage>
        <taxon>Bacteria</taxon>
        <taxon>Pseudomonadati</taxon>
        <taxon>Bacteroidota</taxon>
        <taxon>Sphingobacteriia</taxon>
        <taxon>Sphingobacteriales</taxon>
        <taxon>Sphingobacteriaceae</taxon>
        <taxon>Sphingobacterium</taxon>
    </lineage>
</organism>
<evidence type="ECO:0000313" key="5">
    <source>
        <dbReference type="Proteomes" id="UP000016584"/>
    </source>
</evidence>
<dbReference type="SUPFAM" id="SSF53474">
    <property type="entry name" value="alpha/beta-Hydrolases"/>
    <property type="match status" value="1"/>
</dbReference>
<feature type="domain" description="Peptidase S9 prolyl oligopeptidase catalytic" evidence="3">
    <location>
        <begin position="145"/>
        <end position="351"/>
    </location>
</feature>
<evidence type="ECO:0000256" key="2">
    <source>
        <dbReference type="SAM" id="Coils"/>
    </source>
</evidence>
<keyword evidence="5" id="KW-1185">Reference proteome</keyword>
<dbReference type="InterPro" id="IPR029058">
    <property type="entry name" value="AB_hydrolase_fold"/>
</dbReference>
<evidence type="ECO:0000256" key="1">
    <source>
        <dbReference type="ARBA" id="ARBA00022801"/>
    </source>
</evidence>
<proteinExistence type="predicted"/>
<dbReference type="AlphaFoldDB" id="U2J4K6"/>
<dbReference type="PANTHER" id="PTHR42776">
    <property type="entry name" value="SERINE PEPTIDASE S9 FAMILY MEMBER"/>
    <property type="match status" value="1"/>
</dbReference>
<comment type="caution">
    <text evidence="4">The sequence shown here is derived from an EMBL/GenBank/DDBJ whole genome shotgun (WGS) entry which is preliminary data.</text>
</comment>
<dbReference type="Pfam" id="PF00326">
    <property type="entry name" value="Peptidase_S9"/>
    <property type="match status" value="1"/>
</dbReference>